<feature type="domain" description="BRCT" evidence="6">
    <location>
        <begin position="365"/>
        <end position="463"/>
    </location>
</feature>
<evidence type="ECO:0000313" key="8">
    <source>
        <dbReference type="Proteomes" id="UP000193986"/>
    </source>
</evidence>
<dbReference type="InterPro" id="IPR001357">
    <property type="entry name" value="BRCT_dom"/>
</dbReference>
<dbReference type="Gene3D" id="3.40.50.10190">
    <property type="entry name" value="BRCT domain"/>
    <property type="match status" value="1"/>
</dbReference>
<dbReference type="GO" id="GO:0043021">
    <property type="term" value="F:ribonucleoprotein complex binding"/>
    <property type="evidence" value="ECO:0007669"/>
    <property type="project" value="UniProtKB-UniRule"/>
</dbReference>
<keyword evidence="2 4" id="KW-0698">rRNA processing</keyword>
<dbReference type="STRING" id="71784.A0A1Y2AR92"/>
<sequence length="651" mass="73208">MAKIKRRGESGAAKNYTTRNQALKKLQISLSDFRRLCILKGIYPREPLNKKKANKGSSAPASFYYQKDIQYLLHEPLLVKFREHKAFAKKLARAVGRGEWGLAKNLEDAKPVARLDHLVKERYPTFTLALQDLQDPLNLVHLFSTLPTNPIPGKTLVPSAVIAECSRLISEWKVWAIRTHSLRRMFLGVKGVYYECAVPGQGGETVPVRWLEGYEFQQHVPPDVDFRILLTFLELYRTLLAFVMFKLYTEENLVYPPPLDVELDERGESVGAFRLVERKEDAPASAPAKVSRKEVKRAIQGIKAGGPIEEEDVEMEADAVPADTATEEEDFVERPTKAAEVDDVAPAPLTTYNSLLATSSTASSSKTLLFSPYTFYLSRETSSRTWEFVVRALGGRVITSLSASTPDASAEADRITHVLIDRPMTSERIREMQGARKWVWVQPQWVADCVNRNKIISAEEYGPGKLLPPHLSPWDGEGELARPWLEEEKAAEEAKVDEVDEEVEAIAEDEEDEEDEDEDDEDEESQAEEDESSSYPPALLAASLDPSNAALLRAAELEAERNGTTHATFRTQLKEATKANSSKKEVSKSPAANKDEDLRKIMMSNKKSKLYEKIKYSNRQKADEEANLQRKRAEVEKRKRKEARSAGLGKA</sequence>
<dbReference type="HAMAP" id="MF_03028">
    <property type="entry name" value="Pescadillo"/>
    <property type="match status" value="1"/>
</dbReference>
<dbReference type="PANTHER" id="PTHR12221:SF6">
    <property type="entry name" value="PESCADILLO HOMOLOG"/>
    <property type="match status" value="1"/>
</dbReference>
<dbReference type="PROSITE" id="PS50172">
    <property type="entry name" value="BRCT"/>
    <property type="match status" value="1"/>
</dbReference>
<comment type="subunit">
    <text evidence="4">Component of the NOP7 complex, composed of ERB1, NOP7 and YTM1. Within the NOP7 complex ERB1 appears to interact directly with NOP7 and YTM1. The NOP7 complex also associates with the 66S pre-ribosome.</text>
</comment>
<evidence type="ECO:0000256" key="2">
    <source>
        <dbReference type="ARBA" id="ARBA00022552"/>
    </source>
</evidence>
<reference evidence="7 8" key="1">
    <citation type="submission" date="2016-07" db="EMBL/GenBank/DDBJ databases">
        <title>Pervasive Adenine N6-methylation of Active Genes in Fungi.</title>
        <authorList>
            <consortium name="DOE Joint Genome Institute"/>
            <person name="Mondo S.J."/>
            <person name="Dannebaum R.O."/>
            <person name="Kuo R.C."/>
            <person name="Labutti K."/>
            <person name="Haridas S."/>
            <person name="Kuo A."/>
            <person name="Salamov A."/>
            <person name="Ahrendt S.R."/>
            <person name="Lipzen A."/>
            <person name="Sullivan W."/>
            <person name="Andreopoulos W.B."/>
            <person name="Clum A."/>
            <person name="Lindquist E."/>
            <person name="Daum C."/>
            <person name="Ramamoorthy G.K."/>
            <person name="Gryganskyi A."/>
            <person name="Culley D."/>
            <person name="Magnuson J.K."/>
            <person name="James T.Y."/>
            <person name="O'Malley M.A."/>
            <person name="Stajich J.E."/>
            <person name="Spatafora J.W."/>
            <person name="Visel A."/>
            <person name="Grigoriev I.V."/>
        </authorList>
    </citation>
    <scope>NUCLEOTIDE SEQUENCE [LARGE SCALE GENOMIC DNA]</scope>
    <source>
        <strain evidence="7 8">68-887.2</strain>
    </source>
</reference>
<dbReference type="SMART" id="SM00292">
    <property type="entry name" value="BRCT"/>
    <property type="match status" value="1"/>
</dbReference>
<dbReference type="GO" id="GO:0070545">
    <property type="term" value="C:PeBoW complex"/>
    <property type="evidence" value="ECO:0007669"/>
    <property type="project" value="TreeGrafter"/>
</dbReference>
<feature type="region of interest" description="Disordered" evidence="5">
    <location>
        <begin position="559"/>
        <end position="599"/>
    </location>
</feature>
<dbReference type="EMBL" id="MCFC01000062">
    <property type="protein sequence ID" value="ORY24984.1"/>
    <property type="molecule type" value="Genomic_DNA"/>
</dbReference>
<evidence type="ECO:0000256" key="5">
    <source>
        <dbReference type="SAM" id="MobiDB-lite"/>
    </source>
</evidence>
<feature type="region of interest" description="Disordered" evidence="5">
    <location>
        <begin position="489"/>
        <end position="540"/>
    </location>
</feature>
<dbReference type="PANTHER" id="PTHR12221">
    <property type="entry name" value="PESCADILLO - RELATED"/>
    <property type="match status" value="1"/>
</dbReference>
<dbReference type="OrthoDB" id="10264910at2759"/>
<protein>
    <recommendedName>
        <fullName evidence="4">Pescadillo homolog</fullName>
    </recommendedName>
    <alternativeName>
        <fullName evidence="4">Nucleolar protein 7 homolog</fullName>
    </alternativeName>
</protein>
<feature type="compositionally biased region" description="Basic and acidic residues" evidence="5">
    <location>
        <begin position="612"/>
        <end position="637"/>
    </location>
</feature>
<gene>
    <name evidence="4" type="primary">NOP7</name>
    <name evidence="7" type="ORF">BCR39DRAFT_545476</name>
</gene>
<dbReference type="FunCoup" id="A0A1Y2AR92">
    <property type="interactions" value="720"/>
</dbReference>
<comment type="similarity">
    <text evidence="4">Belongs to the pescadillo family.</text>
</comment>
<comment type="function">
    <text evidence="4">Component of the NOP7 complex, which is required for maturation of the 25S and 5.8S ribosomal RNAs and formation of the 60S ribosome.</text>
</comment>
<name>A0A1Y2AR92_9TREE</name>
<evidence type="ECO:0000256" key="1">
    <source>
        <dbReference type="ARBA" id="ARBA00022517"/>
    </source>
</evidence>
<organism evidence="7 8">
    <name type="scientific">Naematelia encephala</name>
    <dbReference type="NCBI Taxonomy" id="71784"/>
    <lineage>
        <taxon>Eukaryota</taxon>
        <taxon>Fungi</taxon>
        <taxon>Dikarya</taxon>
        <taxon>Basidiomycota</taxon>
        <taxon>Agaricomycotina</taxon>
        <taxon>Tremellomycetes</taxon>
        <taxon>Tremellales</taxon>
        <taxon>Naemateliaceae</taxon>
        <taxon>Naematelia</taxon>
    </lineage>
</organism>
<dbReference type="Pfam" id="PF06732">
    <property type="entry name" value="Pescadillo_N"/>
    <property type="match status" value="1"/>
</dbReference>
<comment type="subcellular location">
    <subcellularLocation>
        <location evidence="4">Nucleus</location>
        <location evidence="4">Nucleolus</location>
    </subcellularLocation>
    <subcellularLocation>
        <location evidence="4">Nucleus</location>
        <location evidence="4">Nucleoplasm</location>
    </subcellularLocation>
</comment>
<proteinExistence type="inferred from homology"/>
<dbReference type="GO" id="GO:0000466">
    <property type="term" value="P:maturation of 5.8S rRNA from tricistronic rRNA transcript (SSU-rRNA, 5.8S rRNA, LSU-rRNA)"/>
    <property type="evidence" value="ECO:0007669"/>
    <property type="project" value="UniProtKB-UniRule"/>
</dbReference>
<evidence type="ECO:0000256" key="3">
    <source>
        <dbReference type="ARBA" id="ARBA00023242"/>
    </source>
</evidence>
<dbReference type="Proteomes" id="UP000193986">
    <property type="component" value="Unassembled WGS sequence"/>
</dbReference>
<keyword evidence="8" id="KW-1185">Reference proteome</keyword>
<dbReference type="GO" id="GO:0005654">
    <property type="term" value="C:nucleoplasm"/>
    <property type="evidence" value="ECO:0007669"/>
    <property type="project" value="UniProtKB-SubCell"/>
</dbReference>
<feature type="region of interest" description="Disordered" evidence="5">
    <location>
        <begin position="612"/>
        <end position="651"/>
    </location>
</feature>
<feature type="compositionally biased region" description="Acidic residues" evidence="5">
    <location>
        <begin position="498"/>
        <end position="532"/>
    </location>
</feature>
<dbReference type="AlphaFoldDB" id="A0A1Y2AR92"/>
<comment type="caution">
    <text evidence="7">The sequence shown here is derived from an EMBL/GenBank/DDBJ whole genome shotgun (WGS) entry which is preliminary data.</text>
</comment>
<evidence type="ECO:0000259" key="6">
    <source>
        <dbReference type="PROSITE" id="PS50172"/>
    </source>
</evidence>
<feature type="compositionally biased region" description="Basic and acidic residues" evidence="5">
    <location>
        <begin position="572"/>
        <end position="599"/>
    </location>
</feature>
<dbReference type="SUPFAM" id="SSF52113">
    <property type="entry name" value="BRCT domain"/>
    <property type="match status" value="1"/>
</dbReference>
<dbReference type="Pfam" id="PF16589">
    <property type="entry name" value="BRCT_2"/>
    <property type="match status" value="1"/>
</dbReference>
<accession>A0A1Y2AR92</accession>
<keyword evidence="3 4" id="KW-0539">Nucleus</keyword>
<evidence type="ECO:0000313" key="7">
    <source>
        <dbReference type="EMBL" id="ORY24984.1"/>
    </source>
</evidence>
<dbReference type="GO" id="GO:0003723">
    <property type="term" value="F:RNA binding"/>
    <property type="evidence" value="ECO:0007669"/>
    <property type="project" value="TreeGrafter"/>
</dbReference>
<dbReference type="InParanoid" id="A0A1Y2AR92"/>
<keyword evidence="1 4" id="KW-0690">Ribosome biogenesis</keyword>
<evidence type="ECO:0000256" key="4">
    <source>
        <dbReference type="HAMAP-Rule" id="MF_03028"/>
    </source>
</evidence>
<dbReference type="InterPro" id="IPR036420">
    <property type="entry name" value="BRCT_dom_sf"/>
</dbReference>
<dbReference type="GO" id="GO:0030687">
    <property type="term" value="C:preribosome, large subunit precursor"/>
    <property type="evidence" value="ECO:0007669"/>
    <property type="project" value="UniProtKB-UniRule"/>
</dbReference>
<dbReference type="GO" id="GO:0000463">
    <property type="term" value="P:maturation of LSU-rRNA from tricistronic rRNA transcript (SSU-rRNA, 5.8S rRNA, LSU-rRNA)"/>
    <property type="evidence" value="ECO:0007669"/>
    <property type="project" value="UniProtKB-UniRule"/>
</dbReference>
<dbReference type="InterPro" id="IPR010613">
    <property type="entry name" value="PES"/>
</dbReference>